<evidence type="ECO:0000313" key="2">
    <source>
        <dbReference type="Proteomes" id="UP001621512"/>
    </source>
</evidence>
<reference evidence="1 2" key="1">
    <citation type="submission" date="2022-10" db="EMBL/GenBank/DDBJ databases">
        <title>The complete genomes of actinobacterial strains from the NBC collection.</title>
        <authorList>
            <person name="Joergensen T.S."/>
            <person name="Alvarez Arevalo M."/>
            <person name="Sterndorff E.B."/>
            <person name="Faurdal D."/>
            <person name="Vuksanovic O."/>
            <person name="Mourched A.-S."/>
            <person name="Charusanti P."/>
            <person name="Shaw S."/>
            <person name="Blin K."/>
            <person name="Weber T."/>
        </authorList>
    </citation>
    <scope>NUCLEOTIDE SEQUENCE [LARGE SCALE GENOMIC DNA]</scope>
    <source>
        <strain evidence="1 2">NBC_00017</strain>
    </source>
</reference>
<dbReference type="EMBL" id="CP108341">
    <property type="protein sequence ID" value="WTW32095.1"/>
    <property type="molecule type" value="Genomic_DNA"/>
</dbReference>
<sequence length="151" mass="16532">MVDPEVTERISVRRAELDDLEEHLVKQLAEVRAERDDLAAAERVLTRMGEQIAAERAVTAPTVAQVGGKGVLLIPHRAPEVTETVLPPEYQRILAAVRDAGGPVTVRQVGEAIGLDTGVRGKLEPLRGKLTKLADRGWLHKRPDGRFAVRP</sequence>
<evidence type="ECO:0000313" key="1">
    <source>
        <dbReference type="EMBL" id="WTW32095.1"/>
    </source>
</evidence>
<protein>
    <submittedName>
        <fullName evidence="1">Uncharacterized protein</fullName>
    </submittedName>
</protein>
<organism evidence="1 2">
    <name type="scientific">Streptomyces purpurascens</name>
    <dbReference type="NCBI Taxonomy" id="1924"/>
    <lineage>
        <taxon>Bacteria</taxon>
        <taxon>Bacillati</taxon>
        <taxon>Actinomycetota</taxon>
        <taxon>Actinomycetes</taxon>
        <taxon>Kitasatosporales</taxon>
        <taxon>Streptomycetaceae</taxon>
        <taxon>Streptomyces</taxon>
    </lineage>
</organism>
<name>A0ABZ1MY95_STREF</name>
<keyword evidence="2" id="KW-1185">Reference proteome</keyword>
<dbReference type="RefSeq" id="WP_189730065.1">
    <property type="nucleotide sequence ID" value="NZ_BMUK01000019.1"/>
</dbReference>
<gene>
    <name evidence="1" type="ORF">OHU35_41120</name>
</gene>
<dbReference type="Proteomes" id="UP001621512">
    <property type="component" value="Chromosome"/>
</dbReference>
<accession>A0ABZ1MY95</accession>
<proteinExistence type="predicted"/>